<feature type="compositionally biased region" description="Polar residues" evidence="1">
    <location>
        <begin position="73"/>
        <end position="91"/>
    </location>
</feature>
<dbReference type="Proteomes" id="UP000652761">
    <property type="component" value="Unassembled WGS sequence"/>
</dbReference>
<evidence type="ECO:0000313" key="2">
    <source>
        <dbReference type="EMBL" id="MQM20271.1"/>
    </source>
</evidence>
<gene>
    <name evidence="2" type="ORF">Taro_053289</name>
</gene>
<reference evidence="2" key="1">
    <citation type="submission" date="2017-07" db="EMBL/GenBank/DDBJ databases">
        <title>Taro Niue Genome Assembly and Annotation.</title>
        <authorList>
            <person name="Atibalentja N."/>
            <person name="Keating K."/>
            <person name="Fields C.J."/>
        </authorList>
    </citation>
    <scope>NUCLEOTIDE SEQUENCE</scope>
    <source>
        <strain evidence="2">Niue_2</strain>
        <tissue evidence="2">Leaf</tissue>
    </source>
</reference>
<organism evidence="2 3">
    <name type="scientific">Colocasia esculenta</name>
    <name type="common">Wild taro</name>
    <name type="synonym">Arum esculentum</name>
    <dbReference type="NCBI Taxonomy" id="4460"/>
    <lineage>
        <taxon>Eukaryota</taxon>
        <taxon>Viridiplantae</taxon>
        <taxon>Streptophyta</taxon>
        <taxon>Embryophyta</taxon>
        <taxon>Tracheophyta</taxon>
        <taxon>Spermatophyta</taxon>
        <taxon>Magnoliopsida</taxon>
        <taxon>Liliopsida</taxon>
        <taxon>Araceae</taxon>
        <taxon>Aroideae</taxon>
        <taxon>Colocasieae</taxon>
        <taxon>Colocasia</taxon>
    </lineage>
</organism>
<sequence>MWSSSTSLCIDPETCMEFLAFKAFGIVSAPGDAIPVPGFTSAFTDAILLIVTMSLGAISSLTSQPARGPSRPPGSQSLSVSRNKPLRTSIQMDKGGKAAYKLFRSMKLQKKETKLGQTRNIKVLLVVMVIFDVERFV</sequence>
<dbReference type="AlphaFoldDB" id="A0A843XM70"/>
<accession>A0A843XM70</accession>
<feature type="region of interest" description="Disordered" evidence="1">
    <location>
        <begin position="62"/>
        <end position="93"/>
    </location>
</feature>
<protein>
    <submittedName>
        <fullName evidence="2">Uncharacterized protein</fullName>
    </submittedName>
</protein>
<evidence type="ECO:0000256" key="1">
    <source>
        <dbReference type="SAM" id="MobiDB-lite"/>
    </source>
</evidence>
<proteinExistence type="predicted"/>
<keyword evidence="3" id="KW-1185">Reference proteome</keyword>
<evidence type="ECO:0000313" key="3">
    <source>
        <dbReference type="Proteomes" id="UP000652761"/>
    </source>
</evidence>
<name>A0A843XM70_COLES</name>
<comment type="caution">
    <text evidence="2">The sequence shown here is derived from an EMBL/GenBank/DDBJ whole genome shotgun (WGS) entry which is preliminary data.</text>
</comment>
<dbReference type="EMBL" id="NMUH01009658">
    <property type="protein sequence ID" value="MQM20271.1"/>
    <property type="molecule type" value="Genomic_DNA"/>
</dbReference>